<evidence type="ECO:0000256" key="1">
    <source>
        <dbReference type="ARBA" id="ARBA00001966"/>
    </source>
</evidence>
<keyword evidence="9 13" id="KW-0408">Iron</keyword>
<comment type="cofactor">
    <cofactor evidence="13">
        <name>iron-sulfur cluster</name>
        <dbReference type="ChEBI" id="CHEBI:30408"/>
    </cofactor>
</comment>
<evidence type="ECO:0000256" key="3">
    <source>
        <dbReference type="ARBA" id="ARBA00012768"/>
    </source>
</evidence>
<dbReference type="GO" id="GO:0051536">
    <property type="term" value="F:iron-sulfur cluster binding"/>
    <property type="evidence" value="ECO:0007669"/>
    <property type="project" value="UniProtKB-KW"/>
</dbReference>
<accession>A0A369T7E1</accession>
<dbReference type="RefSeq" id="WP_114582887.1">
    <property type="nucleotide sequence ID" value="NZ_QPMH01000014.1"/>
</dbReference>
<evidence type="ECO:0000256" key="5">
    <source>
        <dbReference type="ARBA" id="ARBA00022722"/>
    </source>
</evidence>
<dbReference type="NCBIfam" id="TIGR00372">
    <property type="entry name" value="cas4"/>
    <property type="match status" value="1"/>
</dbReference>
<reference evidence="15 16" key="1">
    <citation type="submission" date="2018-07" db="EMBL/GenBank/DDBJ databases">
        <title>Venubactetium sediminum gen. nov., sp. nov., isolated from a marine solar saltern.</title>
        <authorList>
            <person name="Wang S."/>
        </authorList>
    </citation>
    <scope>NUCLEOTIDE SEQUENCE [LARGE SCALE GENOMIC DNA]</scope>
    <source>
        <strain evidence="15 16">WD2A32</strain>
    </source>
</reference>
<keyword evidence="10 13" id="KW-0411">Iron-sulfur</keyword>
<evidence type="ECO:0000256" key="2">
    <source>
        <dbReference type="ARBA" id="ARBA00009189"/>
    </source>
</evidence>
<evidence type="ECO:0000256" key="12">
    <source>
        <dbReference type="ARBA" id="ARBA00023211"/>
    </source>
</evidence>
<dbReference type="PANTHER" id="PTHR36531:SF6">
    <property type="entry name" value="DNA REPLICATION ATP-DEPENDENT HELICASE_NUCLEASE DNA2"/>
    <property type="match status" value="1"/>
</dbReference>
<protein>
    <recommendedName>
        <fullName evidence="4 13">CRISPR-associated exonuclease Cas4</fullName>
        <ecNumber evidence="3 13">3.1.12.1</ecNumber>
    </recommendedName>
</protein>
<dbReference type="GO" id="GO:0051607">
    <property type="term" value="P:defense response to virus"/>
    <property type="evidence" value="ECO:0007669"/>
    <property type="project" value="UniProtKB-KW"/>
</dbReference>
<evidence type="ECO:0000313" key="15">
    <source>
        <dbReference type="EMBL" id="RDD61243.1"/>
    </source>
</evidence>
<keyword evidence="16" id="KW-1185">Reference proteome</keyword>
<name>A0A369T7E1_9PROT</name>
<dbReference type="InterPro" id="IPR051827">
    <property type="entry name" value="Cas4_exonuclease"/>
</dbReference>
<evidence type="ECO:0000313" key="16">
    <source>
        <dbReference type="Proteomes" id="UP000253941"/>
    </source>
</evidence>
<dbReference type="InterPro" id="IPR013343">
    <property type="entry name" value="CRISPR-assoc_prot_Cas4"/>
</dbReference>
<feature type="domain" description="DUF83" evidence="14">
    <location>
        <begin position="19"/>
        <end position="196"/>
    </location>
</feature>
<keyword evidence="11 13" id="KW-0051">Antiviral defense</keyword>
<evidence type="ECO:0000256" key="7">
    <source>
        <dbReference type="ARBA" id="ARBA00022801"/>
    </source>
</evidence>
<comment type="cofactor">
    <cofactor evidence="13">
        <name>Mg(2+)</name>
        <dbReference type="ChEBI" id="CHEBI:18420"/>
    </cofactor>
    <cofactor evidence="13">
        <name>Mn(2+)</name>
        <dbReference type="ChEBI" id="CHEBI:29035"/>
    </cofactor>
    <text evidence="13">Mg(2+) or Mn(2+) required for ssDNA cleavage activity.</text>
</comment>
<dbReference type="Pfam" id="PF01930">
    <property type="entry name" value="Cas_Cas4"/>
    <property type="match status" value="1"/>
</dbReference>
<comment type="similarity">
    <text evidence="2 13">Belongs to the CRISPR-associated exonuclease Cas4 family.</text>
</comment>
<keyword evidence="5 13" id="KW-0540">Nuclease</keyword>
<keyword evidence="8 13" id="KW-0269">Exonuclease</keyword>
<dbReference type="PANTHER" id="PTHR36531">
    <property type="entry name" value="CRISPR-ASSOCIATED EXONUCLEASE CAS4"/>
    <property type="match status" value="1"/>
</dbReference>
<keyword evidence="12 13" id="KW-0464">Manganese</keyword>
<sequence length="225" mass="24733">MAGAADDSLRDEAELIPLSALQHYVVCPRQVALIHTEQQWEESAETADGRIQHARVDQPASRRRDVVRRATGLTVRSFALGVIGRADVVEFHRRKGAADTVFPVEHKRGRPKRHDGDRVQLCAQALCLEEMLGVTVAAGALFYGQQRRRIDVAFDDALRERTRQVAAEVRELLASGRTPQPVPCPACPKCSLKPRCRPDQLGAGGGRVAAYLRRRLAADAGESEA</sequence>
<keyword evidence="7 13" id="KW-0378">Hydrolase</keyword>
<dbReference type="EMBL" id="QPMH01000014">
    <property type="protein sequence ID" value="RDD61243.1"/>
    <property type="molecule type" value="Genomic_DNA"/>
</dbReference>
<evidence type="ECO:0000256" key="10">
    <source>
        <dbReference type="ARBA" id="ARBA00023014"/>
    </source>
</evidence>
<dbReference type="InterPro" id="IPR011604">
    <property type="entry name" value="PDDEXK-like_dom_sf"/>
</dbReference>
<gene>
    <name evidence="15" type="primary">cas4</name>
    <name evidence="15" type="ORF">DRB17_14280</name>
</gene>
<proteinExistence type="inferred from homology"/>
<evidence type="ECO:0000256" key="8">
    <source>
        <dbReference type="ARBA" id="ARBA00022839"/>
    </source>
</evidence>
<dbReference type="EC" id="3.1.12.1" evidence="3 13"/>
<dbReference type="InterPro" id="IPR022765">
    <property type="entry name" value="Dna2/Cas4_DUF83"/>
</dbReference>
<dbReference type="GO" id="GO:0004527">
    <property type="term" value="F:exonuclease activity"/>
    <property type="evidence" value="ECO:0007669"/>
    <property type="project" value="UniProtKB-KW"/>
</dbReference>
<keyword evidence="6 13" id="KW-0479">Metal-binding</keyword>
<evidence type="ECO:0000256" key="4">
    <source>
        <dbReference type="ARBA" id="ARBA00020049"/>
    </source>
</evidence>
<organism evidence="15 16">
    <name type="scientific">Ferruginivarius sediminum</name>
    <dbReference type="NCBI Taxonomy" id="2661937"/>
    <lineage>
        <taxon>Bacteria</taxon>
        <taxon>Pseudomonadati</taxon>
        <taxon>Pseudomonadota</taxon>
        <taxon>Alphaproteobacteria</taxon>
        <taxon>Rhodospirillales</taxon>
        <taxon>Rhodospirillaceae</taxon>
        <taxon>Ferruginivarius</taxon>
    </lineage>
</organism>
<evidence type="ECO:0000259" key="14">
    <source>
        <dbReference type="Pfam" id="PF01930"/>
    </source>
</evidence>
<dbReference type="AlphaFoldDB" id="A0A369T7E1"/>
<comment type="function">
    <text evidence="13">CRISPR (clustered regularly interspaced short palindromic repeat) is an adaptive immune system that provides protection against mobile genetic elements (viruses, transposable elements and conjugative plasmids). CRISPR clusters contain sequences complementary to antecedent mobile elements and target invading nucleic acids. CRISPR clusters are transcribed and processed into CRISPR RNA (crRNA).</text>
</comment>
<comment type="caution">
    <text evidence="15">The sequence shown here is derived from an EMBL/GenBank/DDBJ whole genome shotgun (WGS) entry which is preliminary data.</text>
</comment>
<dbReference type="Proteomes" id="UP000253941">
    <property type="component" value="Unassembled WGS sequence"/>
</dbReference>
<dbReference type="GO" id="GO:0046872">
    <property type="term" value="F:metal ion binding"/>
    <property type="evidence" value="ECO:0007669"/>
    <property type="project" value="UniProtKB-KW"/>
</dbReference>
<comment type="cofactor">
    <cofactor evidence="1">
        <name>[4Fe-4S] cluster</name>
        <dbReference type="ChEBI" id="CHEBI:49883"/>
    </cofactor>
</comment>
<evidence type="ECO:0000256" key="6">
    <source>
        <dbReference type="ARBA" id="ARBA00022723"/>
    </source>
</evidence>
<dbReference type="Gene3D" id="3.90.320.10">
    <property type="match status" value="1"/>
</dbReference>
<evidence type="ECO:0000256" key="11">
    <source>
        <dbReference type="ARBA" id="ARBA00023118"/>
    </source>
</evidence>
<evidence type="ECO:0000256" key="9">
    <source>
        <dbReference type="ARBA" id="ARBA00023004"/>
    </source>
</evidence>
<evidence type="ECO:0000256" key="13">
    <source>
        <dbReference type="RuleBase" id="RU365022"/>
    </source>
</evidence>